<dbReference type="PANTHER" id="PTHR21237">
    <property type="entry name" value="GRPE PROTEIN"/>
    <property type="match status" value="1"/>
</dbReference>
<comment type="function">
    <text evidence="3">Participates actively in the response to hyperosmotic and heat shock by preventing the aggregation of stress-denatured proteins, in association with DnaK and GrpE. It is the nucleotide exchange factor for DnaK and may function as a thermosensor. Unfolded proteins bind initially to DnaJ; upon interaction with the DnaJ-bound protein, DnaK hydrolyzes its bound ATP, resulting in the formation of a stable complex. GrpE releases ADP from DnaK; ATP binding to DnaK triggers the release of the substrate protein, thus completing the reaction cycle. Several rounds of ATP-dependent interactions between DnaJ, DnaK and GrpE are required for fully efficient folding.</text>
</comment>
<dbReference type="InterPro" id="IPR000740">
    <property type="entry name" value="GrpE"/>
</dbReference>
<dbReference type="GO" id="GO:0000774">
    <property type="term" value="F:adenyl-nucleotide exchange factor activity"/>
    <property type="evidence" value="ECO:0007669"/>
    <property type="project" value="InterPro"/>
</dbReference>
<dbReference type="InterPro" id="IPR009012">
    <property type="entry name" value="GrpE_head"/>
</dbReference>
<evidence type="ECO:0000256" key="5">
    <source>
        <dbReference type="SAM" id="MobiDB-lite"/>
    </source>
</evidence>
<comment type="subcellular location">
    <subcellularLocation>
        <location evidence="3">Cytoplasm</location>
    </subcellularLocation>
</comment>
<evidence type="ECO:0000313" key="6">
    <source>
        <dbReference type="EMBL" id="OIR13690.1"/>
    </source>
</evidence>
<dbReference type="Gene3D" id="3.90.20.20">
    <property type="match status" value="1"/>
</dbReference>
<dbReference type="SUPFAM" id="SSF51064">
    <property type="entry name" value="Head domain of nucleotide exchange factor GrpE"/>
    <property type="match status" value="1"/>
</dbReference>
<dbReference type="InterPro" id="IPR013805">
    <property type="entry name" value="GrpE_CC"/>
</dbReference>
<evidence type="ECO:0000256" key="2">
    <source>
        <dbReference type="ARBA" id="ARBA00023186"/>
    </source>
</evidence>
<dbReference type="GO" id="GO:0005737">
    <property type="term" value="C:cytoplasm"/>
    <property type="evidence" value="ECO:0007669"/>
    <property type="project" value="UniProtKB-SubCell"/>
</dbReference>
<evidence type="ECO:0000313" key="7">
    <source>
        <dbReference type="Proteomes" id="UP000183403"/>
    </source>
</evidence>
<dbReference type="GO" id="GO:0042803">
    <property type="term" value="F:protein homodimerization activity"/>
    <property type="evidence" value="ECO:0007669"/>
    <property type="project" value="InterPro"/>
</dbReference>
<dbReference type="Pfam" id="PF01025">
    <property type="entry name" value="GrpE"/>
    <property type="match status" value="1"/>
</dbReference>
<proteinExistence type="inferred from homology"/>
<dbReference type="SUPFAM" id="SSF58014">
    <property type="entry name" value="Coiled-coil domain of nucleotide exchange factor GrpE"/>
    <property type="match status" value="1"/>
</dbReference>
<dbReference type="HAMAP" id="MF_01151">
    <property type="entry name" value="GrpE"/>
    <property type="match status" value="1"/>
</dbReference>
<name>A0A1J5SYM4_9ARCH</name>
<comment type="caution">
    <text evidence="6">The sequence shown here is derived from an EMBL/GenBank/DDBJ whole genome shotgun (WGS) entry which is preliminary data.</text>
</comment>
<dbReference type="GO" id="GO:0051082">
    <property type="term" value="F:unfolded protein binding"/>
    <property type="evidence" value="ECO:0007669"/>
    <property type="project" value="TreeGrafter"/>
</dbReference>
<protein>
    <recommendedName>
        <fullName evidence="3">Protein GrpE</fullName>
    </recommendedName>
    <alternativeName>
        <fullName evidence="3">HSP-70 cofactor</fullName>
    </alternativeName>
</protein>
<dbReference type="PRINTS" id="PR00773">
    <property type="entry name" value="GRPEPROTEIN"/>
</dbReference>
<sequence length="184" mass="21099">MSSEEKTENADSVDHDSAKEEDSVDELTALRQELEDMKDKFARSMADLDNYKKRIERDREQQNLKSKGLAVSSFLEVIEIINKASNSDYPDMDSALDGIKGIHKFTESFLHSMKVERFNPVGEQFDFRFHEAMTTVINDEIEPHTIVDVIQAGYLLEGELLRPAKVVVSKKEEKNEEKEEKNGE</sequence>
<feature type="region of interest" description="Disordered" evidence="5">
    <location>
        <begin position="1"/>
        <end position="27"/>
    </location>
</feature>
<evidence type="ECO:0000256" key="3">
    <source>
        <dbReference type="HAMAP-Rule" id="MF_01151"/>
    </source>
</evidence>
<keyword evidence="3" id="KW-0346">Stress response</keyword>
<feature type="compositionally biased region" description="Basic and acidic residues" evidence="5">
    <location>
        <begin position="1"/>
        <end position="21"/>
    </location>
</feature>
<comment type="subunit">
    <text evidence="3">Homodimer.</text>
</comment>
<organism evidence="6 7">
    <name type="scientific">Marine Group III euryarchaeote CG-Epi6</name>
    <dbReference type="NCBI Taxonomy" id="1889000"/>
    <lineage>
        <taxon>Archaea</taxon>
        <taxon>Methanobacteriati</taxon>
        <taxon>Thermoplasmatota</taxon>
        <taxon>Thermoplasmata</taxon>
        <taxon>Candidatus Thermoprofundales</taxon>
    </lineage>
</organism>
<dbReference type="PANTHER" id="PTHR21237:SF23">
    <property type="entry name" value="GRPE PROTEIN HOMOLOG, MITOCHONDRIAL"/>
    <property type="match status" value="1"/>
</dbReference>
<dbReference type="Proteomes" id="UP000183403">
    <property type="component" value="Unassembled WGS sequence"/>
</dbReference>
<dbReference type="GO" id="GO:0051087">
    <property type="term" value="F:protein-folding chaperone binding"/>
    <property type="evidence" value="ECO:0007669"/>
    <property type="project" value="InterPro"/>
</dbReference>
<dbReference type="GO" id="GO:0006457">
    <property type="term" value="P:protein folding"/>
    <property type="evidence" value="ECO:0007669"/>
    <property type="project" value="InterPro"/>
</dbReference>
<evidence type="ECO:0000256" key="4">
    <source>
        <dbReference type="RuleBase" id="RU004478"/>
    </source>
</evidence>
<reference evidence="6 7" key="1">
    <citation type="submission" date="2016-08" db="EMBL/GenBank/DDBJ databases">
        <title>New Insights into Marine Group III Euryarchaeota, from dark to light.</title>
        <authorList>
            <person name="Haro-Moreno J.M."/>
            <person name="Rodriguez-Valera F."/>
            <person name="Lopez-Garcia P."/>
            <person name="Moreira D."/>
            <person name="Martin-Cuadrado A.B."/>
        </authorList>
    </citation>
    <scope>NUCLEOTIDE SEQUENCE [LARGE SCALE GENOMIC DNA]</scope>
    <source>
        <strain evidence="6">CG-Epi6</strain>
    </source>
</reference>
<gene>
    <name evidence="3" type="primary">grpE</name>
    <name evidence="6" type="ORF">BEU03_01900</name>
</gene>
<keyword evidence="2 3" id="KW-0143">Chaperone</keyword>
<keyword evidence="3" id="KW-0963">Cytoplasm</keyword>
<accession>A0A1J5SYM4</accession>
<evidence type="ECO:0000256" key="1">
    <source>
        <dbReference type="ARBA" id="ARBA00009054"/>
    </source>
</evidence>
<comment type="similarity">
    <text evidence="1 3 4">Belongs to the GrpE family.</text>
</comment>
<dbReference type="CDD" id="cd00446">
    <property type="entry name" value="GrpE"/>
    <property type="match status" value="1"/>
</dbReference>
<dbReference type="Gene3D" id="2.30.22.10">
    <property type="entry name" value="Head domain of nucleotide exchange factor GrpE"/>
    <property type="match status" value="1"/>
</dbReference>
<dbReference type="AlphaFoldDB" id="A0A1J5SYM4"/>
<dbReference type="EMBL" id="MIYV01000006">
    <property type="protein sequence ID" value="OIR13690.1"/>
    <property type="molecule type" value="Genomic_DNA"/>
</dbReference>